<dbReference type="Proteomes" id="UP000185544">
    <property type="component" value="Chromosome"/>
</dbReference>
<dbReference type="OrthoDB" id="5491789at2"/>
<feature type="compositionally biased region" description="Polar residues" evidence="1">
    <location>
        <begin position="243"/>
        <end position="252"/>
    </location>
</feature>
<evidence type="ECO:0000313" key="2">
    <source>
        <dbReference type="EMBL" id="APR99667.1"/>
    </source>
</evidence>
<accession>A0A1L6MW53</accession>
<feature type="compositionally biased region" description="Polar residues" evidence="1">
    <location>
        <begin position="221"/>
        <end position="233"/>
    </location>
</feature>
<evidence type="ECO:0000313" key="3">
    <source>
        <dbReference type="Proteomes" id="UP000185544"/>
    </source>
</evidence>
<feature type="region of interest" description="Disordered" evidence="1">
    <location>
        <begin position="70"/>
        <end position="120"/>
    </location>
</feature>
<name>A0A1L6MW53_9BACT</name>
<dbReference type="AlphaFoldDB" id="A0A1L6MW53"/>
<dbReference type="STRING" id="1882918.BCY86_02480"/>
<evidence type="ECO:0000256" key="1">
    <source>
        <dbReference type="SAM" id="MobiDB-lite"/>
    </source>
</evidence>
<dbReference type="EMBL" id="CP016908">
    <property type="protein sequence ID" value="APR99667.1"/>
    <property type="molecule type" value="Genomic_DNA"/>
</dbReference>
<reference evidence="2 3" key="1">
    <citation type="submission" date="2016-08" db="EMBL/GenBank/DDBJ databases">
        <title>Identification and validation of antigenic proteins from Pajaroellobacter abortibovis using de-novo genome sequence assembly and reverse vaccinology.</title>
        <authorList>
            <person name="Welly B.T."/>
            <person name="Miller M.R."/>
            <person name="Stott J.L."/>
            <person name="Blanchard M.T."/>
            <person name="Islas-Trejo A.D."/>
            <person name="O'Rourke S.M."/>
            <person name="Young A.E."/>
            <person name="Medrano J.F."/>
            <person name="Van Eenennaam A.L."/>
        </authorList>
    </citation>
    <scope>NUCLEOTIDE SEQUENCE [LARGE SCALE GENOMIC DNA]</scope>
    <source>
        <strain evidence="2 3">BTF92-0548A/99-0131</strain>
    </source>
</reference>
<evidence type="ECO:0008006" key="4">
    <source>
        <dbReference type="Google" id="ProtNLM"/>
    </source>
</evidence>
<dbReference type="Pfam" id="PF13103">
    <property type="entry name" value="TonB_2"/>
    <property type="match status" value="1"/>
</dbReference>
<dbReference type="RefSeq" id="WP_075276314.1">
    <property type="nucleotide sequence ID" value="NZ_CP016908.1"/>
</dbReference>
<dbReference type="Gene3D" id="3.30.1150.10">
    <property type="match status" value="1"/>
</dbReference>
<protein>
    <recommendedName>
        <fullName evidence="4">TonB C-terminal domain-containing protein</fullName>
    </recommendedName>
</protein>
<dbReference type="SUPFAM" id="SSF74653">
    <property type="entry name" value="TolA/TonB C-terminal domain"/>
    <property type="match status" value="1"/>
</dbReference>
<feature type="compositionally biased region" description="Polar residues" evidence="1">
    <location>
        <begin position="187"/>
        <end position="202"/>
    </location>
</feature>
<organism evidence="2 3">
    <name type="scientific">Pajaroellobacter abortibovis</name>
    <dbReference type="NCBI Taxonomy" id="1882918"/>
    <lineage>
        <taxon>Bacteria</taxon>
        <taxon>Pseudomonadati</taxon>
        <taxon>Myxococcota</taxon>
        <taxon>Polyangia</taxon>
        <taxon>Polyangiales</taxon>
        <taxon>Polyangiaceae</taxon>
    </lineage>
</organism>
<proteinExistence type="predicted"/>
<feature type="region of interest" description="Disordered" evidence="1">
    <location>
        <begin position="152"/>
        <end position="257"/>
    </location>
</feature>
<feature type="compositionally biased region" description="Polar residues" evidence="1">
    <location>
        <begin position="154"/>
        <end position="169"/>
    </location>
</feature>
<sequence length="524" mass="57478">MVKRCDTNAPMILWICAALCLHYGAGRMAEWLQSLQIDREALRQVAEKARVCARNDDQVLEIAMADPLLSLSPSSLQPPSRPTPQEPKLLPLQEPSPPKEPEEIPPVVVPPSASPPPSDNRIAIRQHAKEGQSDHPTARFLANKANYVKEETVARQTALDQDDPSSSPGLSHAMLSPHQGDGDRTKIAQSEETQGDPHSNADQPREGEKAAVHAHAPSVPTRGNSSAALSPQDSDWPPPAFTHSPSDPSLSKGNDELQHSARDGWVLSLERPSEAQQRASSFRSNGGNVRFEAKPRLGLGHRGPAGEVNFNLTHEGVFAVLGEEKIHALQARDRQRRKSEHQGKWARVGIERWRNAIENYVSFVKAGNQTALNAAASPFATYLNTIHLQIHPIFADGFLASLQQLPKGHPMNDLKLFTRLEIVLNQSGNILKMGVVRTSGVLAFDLAALEAVQEAVPFVAAPESILSFDGNVYLHWEFHRDEVYACSTMHARPFLLKGNSKSPSVVPDGNHADESLLRHSWSIR</sequence>
<keyword evidence="3" id="KW-1185">Reference proteome</keyword>
<gene>
    <name evidence="2" type="ORF">BCY86_02480</name>
</gene>
<feature type="compositionally biased region" description="Pro residues" evidence="1">
    <location>
        <begin position="107"/>
        <end position="118"/>
    </location>
</feature>
<dbReference type="KEGG" id="pabo:BCY86_02480"/>